<evidence type="ECO:0000313" key="2">
    <source>
        <dbReference type="Proteomes" id="UP000824782"/>
    </source>
</evidence>
<dbReference type="Proteomes" id="UP000824782">
    <property type="component" value="Unassembled WGS sequence"/>
</dbReference>
<organism evidence="1 2">
    <name type="scientific">Engystomops pustulosus</name>
    <name type="common">Tungara frog</name>
    <name type="synonym">Physalaemus pustulosus</name>
    <dbReference type="NCBI Taxonomy" id="76066"/>
    <lineage>
        <taxon>Eukaryota</taxon>
        <taxon>Metazoa</taxon>
        <taxon>Chordata</taxon>
        <taxon>Craniata</taxon>
        <taxon>Vertebrata</taxon>
        <taxon>Euteleostomi</taxon>
        <taxon>Amphibia</taxon>
        <taxon>Batrachia</taxon>
        <taxon>Anura</taxon>
        <taxon>Neobatrachia</taxon>
        <taxon>Hyloidea</taxon>
        <taxon>Leptodactylidae</taxon>
        <taxon>Leiuperinae</taxon>
        <taxon>Engystomops</taxon>
    </lineage>
</organism>
<gene>
    <name evidence="1" type="ORF">GDO81_028651</name>
</gene>
<protein>
    <submittedName>
        <fullName evidence="1">Uncharacterized protein</fullName>
    </submittedName>
</protein>
<dbReference type="AlphaFoldDB" id="A0AAV6YIF0"/>
<evidence type="ECO:0000313" key="1">
    <source>
        <dbReference type="EMBL" id="KAG8535390.1"/>
    </source>
</evidence>
<keyword evidence="2" id="KW-1185">Reference proteome</keyword>
<comment type="caution">
    <text evidence="1">The sequence shown here is derived from an EMBL/GenBank/DDBJ whole genome shotgun (WGS) entry which is preliminary data.</text>
</comment>
<name>A0AAV6YIF0_ENGPU</name>
<sequence>MQLSRCNIRLRAADLIPGCRSWPVLETCEKAQGLREGAHSGLPAFFPLSGICLWLRSIGLGRPPSPGSTGACLRKLCNPSGTENT</sequence>
<dbReference type="EMBL" id="WNYA01068297">
    <property type="protein sequence ID" value="KAG8535390.1"/>
    <property type="molecule type" value="Genomic_DNA"/>
</dbReference>
<proteinExistence type="predicted"/>
<reference evidence="1" key="1">
    <citation type="thesis" date="2020" institute="ProQuest LLC" country="789 East Eisenhower Parkway, Ann Arbor, MI, USA">
        <title>Comparative Genomics and Chromosome Evolution.</title>
        <authorList>
            <person name="Mudd A.B."/>
        </authorList>
    </citation>
    <scope>NUCLEOTIDE SEQUENCE</scope>
    <source>
        <strain evidence="1">237g6f4</strain>
        <tissue evidence="1">Blood</tissue>
    </source>
</reference>
<accession>A0AAV6YIF0</accession>